<dbReference type="Gene3D" id="1.10.287.130">
    <property type="match status" value="1"/>
</dbReference>
<dbReference type="SUPFAM" id="SSF52172">
    <property type="entry name" value="CheY-like"/>
    <property type="match status" value="1"/>
</dbReference>
<dbReference type="InterPro" id="IPR001610">
    <property type="entry name" value="PAC"/>
</dbReference>
<dbReference type="InterPro" id="IPR013656">
    <property type="entry name" value="PAS_4"/>
</dbReference>
<dbReference type="SUPFAM" id="SSF53850">
    <property type="entry name" value="Periplasmic binding protein-like II"/>
    <property type="match status" value="1"/>
</dbReference>
<dbReference type="EMBL" id="CP119075">
    <property type="protein sequence ID" value="WED65759.1"/>
    <property type="molecule type" value="Genomic_DNA"/>
</dbReference>
<dbReference type="InterPro" id="IPR035965">
    <property type="entry name" value="PAS-like_dom_sf"/>
</dbReference>
<dbReference type="Gene3D" id="3.30.450.20">
    <property type="entry name" value="PAS domain"/>
    <property type="match status" value="3"/>
</dbReference>
<gene>
    <name evidence="10" type="ORF">PXH66_02725</name>
</gene>
<dbReference type="SMART" id="SM00086">
    <property type="entry name" value="PAC"/>
    <property type="match status" value="2"/>
</dbReference>
<feature type="domain" description="PAC" evidence="9">
    <location>
        <begin position="574"/>
        <end position="626"/>
    </location>
</feature>
<evidence type="ECO:0000256" key="2">
    <source>
        <dbReference type="ARBA" id="ARBA00012438"/>
    </source>
</evidence>
<dbReference type="SUPFAM" id="SSF55785">
    <property type="entry name" value="PYP-like sensor domain (PAS domain)"/>
    <property type="match status" value="2"/>
</dbReference>
<dbReference type="InterPro" id="IPR003594">
    <property type="entry name" value="HATPase_dom"/>
</dbReference>
<dbReference type="SUPFAM" id="SSF55874">
    <property type="entry name" value="ATPase domain of HSP90 chaperone/DNA topoisomerase II/histidine kinase"/>
    <property type="match status" value="1"/>
</dbReference>
<dbReference type="Gene3D" id="3.40.50.2300">
    <property type="match status" value="1"/>
</dbReference>
<comment type="catalytic activity">
    <reaction evidence="1">
        <text>ATP + protein L-histidine = ADP + protein N-phospho-L-histidine.</text>
        <dbReference type="EC" id="2.7.13.3"/>
    </reaction>
</comment>
<dbReference type="Pfam" id="PF08448">
    <property type="entry name" value="PAS_4"/>
    <property type="match status" value="1"/>
</dbReference>
<dbReference type="PROSITE" id="PS50110">
    <property type="entry name" value="RESPONSE_REGULATORY"/>
    <property type="match status" value="1"/>
</dbReference>
<dbReference type="PROSITE" id="PS50112">
    <property type="entry name" value="PAS"/>
    <property type="match status" value="2"/>
</dbReference>
<name>A0AAE9ZYU0_9BACT</name>
<dbReference type="InterPro" id="IPR036097">
    <property type="entry name" value="HisK_dim/P_sf"/>
</dbReference>
<dbReference type="InterPro" id="IPR015168">
    <property type="entry name" value="SsuA/THI5"/>
</dbReference>
<reference evidence="10" key="1">
    <citation type="submission" date="2023-03" db="EMBL/GenBank/DDBJ databases">
        <title>Lomoglobus Profundus gen. nov., sp. nov., a novel member of the phylum Verrucomicrobia, isolated from deep-marine sediment of South China Sea.</title>
        <authorList>
            <person name="Ahmad T."/>
            <person name="Ishaq S.E."/>
            <person name="Wang F."/>
        </authorList>
    </citation>
    <scope>NUCLEOTIDE SEQUENCE</scope>
    <source>
        <strain evidence="10">LMO-M01</strain>
    </source>
</reference>
<feature type="domain" description="PAS" evidence="8">
    <location>
        <begin position="627"/>
        <end position="672"/>
    </location>
</feature>
<evidence type="ECO:0000313" key="10">
    <source>
        <dbReference type="EMBL" id="WED65759.1"/>
    </source>
</evidence>
<dbReference type="Proteomes" id="UP001218638">
    <property type="component" value="Chromosome"/>
</dbReference>
<feature type="domain" description="Response regulatory" evidence="7">
    <location>
        <begin position="1006"/>
        <end position="1126"/>
    </location>
</feature>
<accession>A0AAE9ZYU0</accession>
<dbReference type="Gene3D" id="3.30.565.10">
    <property type="entry name" value="Histidine kinase-like ATPase, C-terminal domain"/>
    <property type="match status" value="1"/>
</dbReference>
<sequence>MSSPTLAPVELVVSGELGFRHAGYYAALTRGFFRQEGLAVSLRHADPEESLVDTVLIKPGVYVVGGDELFVARLKEYPVVLLAAIHQETFQVLQLDSMRRQIHDQIDFTGQKVALRVAPQSAPLRLMLNRMGGGPEHAEWVAWESRSEHQSELAAHQTMAWANTGPVLRPADQGVVAFYGDSLFASEAELAYHPAHVTAMRRAILRGWEAALEDSAAAIDMLAAQATAMGTNPDVRQLRREAEVVRTLIKPTAVELGQVDERRVTEIAAALLELGLVDAVGDLRNFIYRTPHAGLPRWVFGIGAAFVVATLISLAVTGFNFRLQRKVQEGTEQLHESQERYREMFAHAPVAIVEEDYSAVVAWIEARRQEGIPDPGVWLDENPDEVSRQFANVKAMRANQAALDMVGVSDVASYARCLAPQQNASLRRAFREEILALWRGELDLRVEMKFMRVDGTMGDGWLQWTVPMVSGRPDFGRVLVVVTEVTALRTAQQRLDESESRFKTLFESAIEGVYESTPEAGLVSVNPAFARMLGCDSPEALLAWHQEIGVGRMYVDEGRRHAFLVALEGRDAVYDFESEIEAADGSRRWISENVRAVRDRAGKLIRLQGFVSDISERRRFESELGAERERLAVTLRAMTEAVITTDERGVVTFVNEAAESLTGWVEGAAIGRRLSEVCVLRQERTQANVPVPFDAAMRGATVVDLPRSTTLEHRSGSPKLIEGRCAPINDPQSKPVGVVFVLRDVTERSRHESEMLRTTKLESLGVLAGGIAHDFNNLLTVVLGNLHLARHHGEENAETSRWLRDSELAAEKAQGLTQQLLTFAKGGNPVRAAVRLAEVVKEAAAFALHGSKVRQDIDFSTDLWAADVDRSQVGQVVQNLVLNAVQAMPDGGVVKLRLRNEKHRGDPVRSISAGNYLFLEIEDTGHGISSEQIGRIFDPYFTTKQTGSGLGLATVYSIIRKHAGHIEVSSEVGEGTRFRILLPALPDATTPSTAKSKPSTAPLRGRILFMDDEANIRRMAATLLEHLGLEAETVVDGESVVKRFVEAKAEGKPFDVVLMDLTVPGGMGGKETMEKLRALDPGVRAIVSSGYSIDPVLSNYGDHGFCARVTKPYRAADLARVLREVLTTNMEAS</sequence>
<dbReference type="PROSITE" id="PS50109">
    <property type="entry name" value="HIS_KIN"/>
    <property type="match status" value="1"/>
</dbReference>
<evidence type="ECO:0000259" key="6">
    <source>
        <dbReference type="PROSITE" id="PS50109"/>
    </source>
</evidence>
<evidence type="ECO:0000256" key="5">
    <source>
        <dbReference type="SAM" id="Phobius"/>
    </source>
</evidence>
<dbReference type="PROSITE" id="PS50113">
    <property type="entry name" value="PAC"/>
    <property type="match status" value="2"/>
</dbReference>
<dbReference type="InterPro" id="IPR036890">
    <property type="entry name" value="HATPase_C_sf"/>
</dbReference>
<dbReference type="Pfam" id="PF00072">
    <property type="entry name" value="Response_reg"/>
    <property type="match status" value="1"/>
</dbReference>
<dbReference type="Pfam" id="PF08447">
    <property type="entry name" value="PAS_3"/>
    <property type="match status" value="1"/>
</dbReference>
<dbReference type="InterPro" id="IPR013655">
    <property type="entry name" value="PAS_fold_3"/>
</dbReference>
<dbReference type="PANTHER" id="PTHR43065:SF42">
    <property type="entry name" value="TWO-COMPONENT SENSOR PPRA"/>
    <property type="match status" value="1"/>
</dbReference>
<keyword evidence="5" id="KW-0812">Transmembrane</keyword>
<proteinExistence type="predicted"/>
<dbReference type="Pfam" id="PF09084">
    <property type="entry name" value="NMT1"/>
    <property type="match status" value="1"/>
</dbReference>
<evidence type="ECO:0000259" key="8">
    <source>
        <dbReference type="PROSITE" id="PS50112"/>
    </source>
</evidence>
<dbReference type="NCBIfam" id="TIGR00229">
    <property type="entry name" value="sensory_box"/>
    <property type="match status" value="2"/>
</dbReference>
<feature type="domain" description="PAC" evidence="9">
    <location>
        <begin position="705"/>
        <end position="757"/>
    </location>
</feature>
<dbReference type="PANTHER" id="PTHR43065">
    <property type="entry name" value="SENSOR HISTIDINE KINASE"/>
    <property type="match status" value="1"/>
</dbReference>
<feature type="domain" description="Histidine kinase" evidence="6">
    <location>
        <begin position="770"/>
        <end position="986"/>
    </location>
</feature>
<dbReference type="KEGG" id="slom:PXH66_02725"/>
<dbReference type="InterPro" id="IPR001789">
    <property type="entry name" value="Sig_transdc_resp-reg_receiver"/>
</dbReference>
<evidence type="ECO:0000313" key="11">
    <source>
        <dbReference type="Proteomes" id="UP001218638"/>
    </source>
</evidence>
<keyword evidence="3 4" id="KW-0597">Phosphoprotein</keyword>
<feature type="domain" description="PAS" evidence="8">
    <location>
        <begin position="498"/>
        <end position="541"/>
    </location>
</feature>
<dbReference type="EC" id="2.7.13.3" evidence="2"/>
<dbReference type="CDD" id="cd17546">
    <property type="entry name" value="REC_hyHK_CKI1_RcsC-like"/>
    <property type="match status" value="1"/>
</dbReference>
<dbReference type="InterPro" id="IPR000700">
    <property type="entry name" value="PAS-assoc_C"/>
</dbReference>
<dbReference type="InterPro" id="IPR005467">
    <property type="entry name" value="His_kinase_dom"/>
</dbReference>
<dbReference type="InterPro" id="IPR004358">
    <property type="entry name" value="Sig_transdc_His_kin-like_C"/>
</dbReference>
<dbReference type="CDD" id="cd00082">
    <property type="entry name" value="HisKA"/>
    <property type="match status" value="1"/>
</dbReference>
<dbReference type="RefSeq" id="WP_330930289.1">
    <property type="nucleotide sequence ID" value="NZ_CP119075.1"/>
</dbReference>
<evidence type="ECO:0000256" key="3">
    <source>
        <dbReference type="ARBA" id="ARBA00022553"/>
    </source>
</evidence>
<evidence type="ECO:0000259" key="9">
    <source>
        <dbReference type="PROSITE" id="PS50113"/>
    </source>
</evidence>
<keyword evidence="11" id="KW-1185">Reference proteome</keyword>
<feature type="modified residue" description="4-aspartylphosphate" evidence="4">
    <location>
        <position position="1060"/>
    </location>
</feature>
<dbReference type="SMART" id="SM00448">
    <property type="entry name" value="REC"/>
    <property type="match status" value="1"/>
</dbReference>
<dbReference type="SMART" id="SM00388">
    <property type="entry name" value="HisKA"/>
    <property type="match status" value="1"/>
</dbReference>
<dbReference type="AlphaFoldDB" id="A0AAE9ZYU0"/>
<dbReference type="InterPro" id="IPR000014">
    <property type="entry name" value="PAS"/>
</dbReference>
<evidence type="ECO:0000256" key="4">
    <source>
        <dbReference type="PROSITE-ProRule" id="PRU00169"/>
    </source>
</evidence>
<evidence type="ECO:0000256" key="1">
    <source>
        <dbReference type="ARBA" id="ARBA00000085"/>
    </source>
</evidence>
<protein>
    <recommendedName>
        <fullName evidence="2">histidine kinase</fullName>
        <ecNumber evidence="2">2.7.13.3</ecNumber>
    </recommendedName>
</protein>
<dbReference type="InterPro" id="IPR003661">
    <property type="entry name" value="HisK_dim/P_dom"/>
</dbReference>
<dbReference type="InterPro" id="IPR011006">
    <property type="entry name" value="CheY-like_superfamily"/>
</dbReference>
<dbReference type="SMART" id="SM00091">
    <property type="entry name" value="PAS"/>
    <property type="match status" value="2"/>
</dbReference>
<evidence type="ECO:0000259" key="7">
    <source>
        <dbReference type="PROSITE" id="PS50110"/>
    </source>
</evidence>
<keyword evidence="5" id="KW-0472">Membrane</keyword>
<keyword evidence="5" id="KW-1133">Transmembrane helix</keyword>
<dbReference type="SMART" id="SM00387">
    <property type="entry name" value="HATPase_c"/>
    <property type="match status" value="1"/>
</dbReference>
<dbReference type="CDD" id="cd00130">
    <property type="entry name" value="PAS"/>
    <property type="match status" value="2"/>
</dbReference>
<feature type="transmembrane region" description="Helical" evidence="5">
    <location>
        <begin position="298"/>
        <end position="319"/>
    </location>
</feature>
<dbReference type="GO" id="GO:0000155">
    <property type="term" value="F:phosphorelay sensor kinase activity"/>
    <property type="evidence" value="ECO:0007669"/>
    <property type="project" value="InterPro"/>
</dbReference>
<dbReference type="Pfam" id="PF02518">
    <property type="entry name" value="HATPase_c"/>
    <property type="match status" value="1"/>
</dbReference>
<organism evidence="10 11">
    <name type="scientific">Synoicihabitans lomoniglobus</name>
    <dbReference type="NCBI Taxonomy" id="2909285"/>
    <lineage>
        <taxon>Bacteria</taxon>
        <taxon>Pseudomonadati</taxon>
        <taxon>Verrucomicrobiota</taxon>
        <taxon>Opitutia</taxon>
        <taxon>Opitutales</taxon>
        <taxon>Opitutaceae</taxon>
        <taxon>Synoicihabitans</taxon>
    </lineage>
</organism>
<dbReference type="Gene3D" id="3.40.190.10">
    <property type="entry name" value="Periplasmic binding protein-like II"/>
    <property type="match status" value="2"/>
</dbReference>
<dbReference type="SUPFAM" id="SSF47384">
    <property type="entry name" value="Homodimeric domain of signal transducing histidine kinase"/>
    <property type="match status" value="1"/>
</dbReference>
<dbReference type="PRINTS" id="PR00344">
    <property type="entry name" value="BCTRLSENSOR"/>
</dbReference>